<proteinExistence type="inferred from homology"/>
<name>A0A6J4V305_9BACT</name>
<feature type="domain" description="Solute-binding protein family 5" evidence="4">
    <location>
        <begin position="110"/>
        <end position="468"/>
    </location>
</feature>
<dbReference type="PANTHER" id="PTHR30290">
    <property type="entry name" value="PERIPLASMIC BINDING COMPONENT OF ABC TRANSPORTER"/>
    <property type="match status" value="1"/>
</dbReference>
<dbReference type="CDD" id="cd08513">
    <property type="entry name" value="PBP2_thermophilic_Hb8_like"/>
    <property type="match status" value="1"/>
</dbReference>
<evidence type="ECO:0000256" key="1">
    <source>
        <dbReference type="ARBA" id="ARBA00005695"/>
    </source>
</evidence>
<dbReference type="SUPFAM" id="SSF53850">
    <property type="entry name" value="Periplasmic binding protein-like II"/>
    <property type="match status" value="1"/>
</dbReference>
<dbReference type="Gene3D" id="3.10.105.10">
    <property type="entry name" value="Dipeptide-binding Protein, Domain 3"/>
    <property type="match status" value="1"/>
</dbReference>
<dbReference type="InterPro" id="IPR000914">
    <property type="entry name" value="SBP_5_dom"/>
</dbReference>
<dbReference type="GO" id="GO:0030288">
    <property type="term" value="C:outer membrane-bounded periplasmic space"/>
    <property type="evidence" value="ECO:0007669"/>
    <property type="project" value="UniProtKB-ARBA"/>
</dbReference>
<dbReference type="InterPro" id="IPR039424">
    <property type="entry name" value="SBP_5"/>
</dbReference>
<reference evidence="5" key="1">
    <citation type="submission" date="2020-02" db="EMBL/GenBank/DDBJ databases">
        <authorList>
            <person name="Meier V. D."/>
        </authorList>
    </citation>
    <scope>NUCLEOTIDE SEQUENCE</scope>
    <source>
        <strain evidence="5">AVDCRST_MAG70</strain>
    </source>
</reference>
<dbReference type="InterPro" id="IPR006311">
    <property type="entry name" value="TAT_signal"/>
</dbReference>
<dbReference type="Gene3D" id="3.40.190.10">
    <property type="entry name" value="Periplasmic binding protein-like II"/>
    <property type="match status" value="1"/>
</dbReference>
<evidence type="ECO:0000259" key="4">
    <source>
        <dbReference type="Pfam" id="PF00496"/>
    </source>
</evidence>
<dbReference type="AlphaFoldDB" id="A0A6J4V305"/>
<dbReference type="GO" id="GO:0043190">
    <property type="term" value="C:ATP-binding cassette (ABC) transporter complex"/>
    <property type="evidence" value="ECO:0007669"/>
    <property type="project" value="InterPro"/>
</dbReference>
<evidence type="ECO:0000313" key="5">
    <source>
        <dbReference type="EMBL" id="CAA9567558.1"/>
    </source>
</evidence>
<dbReference type="EMBL" id="CADCWH010000351">
    <property type="protein sequence ID" value="CAA9567558.1"/>
    <property type="molecule type" value="Genomic_DNA"/>
</dbReference>
<accession>A0A6J4V305</accession>
<dbReference type="PANTHER" id="PTHR30290:SF9">
    <property type="entry name" value="OLIGOPEPTIDE-BINDING PROTEIN APPA"/>
    <property type="match status" value="1"/>
</dbReference>
<dbReference type="Pfam" id="PF00496">
    <property type="entry name" value="SBP_bac_5"/>
    <property type="match status" value="1"/>
</dbReference>
<organism evidence="5">
    <name type="scientific">uncultured Thermomicrobiales bacterium</name>
    <dbReference type="NCBI Taxonomy" id="1645740"/>
    <lineage>
        <taxon>Bacteria</taxon>
        <taxon>Pseudomonadati</taxon>
        <taxon>Thermomicrobiota</taxon>
        <taxon>Thermomicrobia</taxon>
        <taxon>Thermomicrobiales</taxon>
        <taxon>environmental samples</taxon>
    </lineage>
</organism>
<gene>
    <name evidence="5" type="ORF">AVDCRST_MAG70-2174</name>
</gene>
<dbReference type="GO" id="GO:0015833">
    <property type="term" value="P:peptide transport"/>
    <property type="evidence" value="ECO:0007669"/>
    <property type="project" value="TreeGrafter"/>
</dbReference>
<sequence length="565" mass="60621">MKTPSRAACSDMTRRTLLARAATAGVSAAALDLTAQMRAAAAPIPSGPTSVVAAQGTPANEVAPSGQIILARNLSELSTLHPFVARFTSALAVAYHVNEGLTKFAPDFGVTPGLASEWTVSDDQLTFTFTLRQGVTWHDGEPFTANDVLFTIEAAGAEDSEAAAQETVRTYIASVEAPDDATVVITLTEPYSPLLTVLAEQLTILPAHLLAENVYDEAFALMPVGTGPYRVTGREASFITLEHNPDYWGELPYTDTIILRDSPEPAAQQAGLLAGELDVVPYDPTTMANLTGQGYAVFRGQAGSVHGINIDLQSPLLQDLNIRQALQLGLDRERIRSVLYAEGIIADTVVSPAYGEYHNDAMPEIARDVEAAGALLDASGWVLGDDDVRQKDGQPLTIQYQAWASQQWQNIAAIAQASWLEIGVNAEIQNVELALLVDTMSSRYELATVGWPLTSDPIVGLAQLFQSTDRTLADGGTRNVFGYKNEQVDALLAEAFATTELADRVAVAHQIQEIVAADLPFIPFAHPAYQLVTQPEIVLDETGTGALSSIGPGFFMNRWRVNEDS</sequence>
<protein>
    <submittedName>
        <fullName evidence="5">ABC transporter, substrate-binding protein (Cluster 5, nickel/peptides/opines)</fullName>
    </submittedName>
</protein>
<keyword evidence="2" id="KW-0813">Transport</keyword>
<keyword evidence="3" id="KW-0732">Signal</keyword>
<dbReference type="GO" id="GO:1904680">
    <property type="term" value="F:peptide transmembrane transporter activity"/>
    <property type="evidence" value="ECO:0007669"/>
    <property type="project" value="TreeGrafter"/>
</dbReference>
<dbReference type="PROSITE" id="PS51318">
    <property type="entry name" value="TAT"/>
    <property type="match status" value="1"/>
</dbReference>
<evidence type="ECO:0000256" key="2">
    <source>
        <dbReference type="ARBA" id="ARBA00022448"/>
    </source>
</evidence>
<comment type="similarity">
    <text evidence="1">Belongs to the bacterial solute-binding protein 5 family.</text>
</comment>
<dbReference type="PIRSF" id="PIRSF002741">
    <property type="entry name" value="MppA"/>
    <property type="match status" value="1"/>
</dbReference>
<dbReference type="InterPro" id="IPR030678">
    <property type="entry name" value="Peptide/Ni-bd"/>
</dbReference>
<evidence type="ECO:0000256" key="3">
    <source>
        <dbReference type="ARBA" id="ARBA00022729"/>
    </source>
</evidence>